<dbReference type="EMBL" id="LAZR01000148">
    <property type="protein sequence ID" value="KKN86410.1"/>
    <property type="molecule type" value="Genomic_DNA"/>
</dbReference>
<proteinExistence type="predicted"/>
<gene>
    <name evidence="1" type="ORF">LCGC14_0269650</name>
</gene>
<reference evidence="1" key="1">
    <citation type="journal article" date="2015" name="Nature">
        <title>Complex archaea that bridge the gap between prokaryotes and eukaryotes.</title>
        <authorList>
            <person name="Spang A."/>
            <person name="Saw J.H."/>
            <person name="Jorgensen S.L."/>
            <person name="Zaremba-Niedzwiedzka K."/>
            <person name="Martijn J."/>
            <person name="Lind A.E."/>
            <person name="van Eijk R."/>
            <person name="Schleper C."/>
            <person name="Guy L."/>
            <person name="Ettema T.J."/>
        </authorList>
    </citation>
    <scope>NUCLEOTIDE SEQUENCE</scope>
</reference>
<dbReference type="InterPro" id="IPR018247">
    <property type="entry name" value="EF_Hand_1_Ca_BS"/>
</dbReference>
<accession>A0A0F9TZI9</accession>
<evidence type="ECO:0008006" key="2">
    <source>
        <dbReference type="Google" id="ProtNLM"/>
    </source>
</evidence>
<dbReference type="InterPro" id="IPR013424">
    <property type="entry name" value="Ice-binding_C"/>
</dbReference>
<name>A0A0F9TZI9_9ZZZZ</name>
<dbReference type="InterPro" id="IPR036439">
    <property type="entry name" value="Dockerin_dom_sf"/>
</dbReference>
<evidence type="ECO:0000313" key="1">
    <source>
        <dbReference type="EMBL" id="KKN86410.1"/>
    </source>
</evidence>
<sequence length="423" mass="45941">MKTHLRIAAMLAMAVVLTNGVGTASGYVYGYDPAKAALGGFNSMYMELAQDPTQIVGGIYAGKYEYFFDMYTLANGGGSTFYVLHLVGLDNSKIANAQTIRPDAGVFKTQRWGDRDLWEGPNIYEEWPAATGRLLDFWDEDRNDDLASATAFDVSRTSYDDGSGGWTDSGLGYAGSSTDNPHASGDYVPFSSWPFEIWKAELTGPGQPLHWWNTQVGVTPPAQDTIYIAGGTYWSPPGTPGLTFTLRIVYDEVIDPATIGWSLNTTIDYDILGDFTIPLPPVPGDFDGDRDVDTDDINLLCDNMGDPAYDVDGDDDADEDDMIYLIQNLVELTDGVRVGTKRGDFNLDGFVDGTDLALMKTAFGQPLMDYADGNANCDDFVDGTDLAILKINFGFIADPAVPEPVTIGLLALGGLAMLRRRKS</sequence>
<organism evidence="1">
    <name type="scientific">marine sediment metagenome</name>
    <dbReference type="NCBI Taxonomy" id="412755"/>
    <lineage>
        <taxon>unclassified sequences</taxon>
        <taxon>metagenomes</taxon>
        <taxon>ecological metagenomes</taxon>
    </lineage>
</organism>
<protein>
    <recommendedName>
        <fullName evidence="2">PEP-CTERM protein-sorting domain-containing protein</fullName>
    </recommendedName>
</protein>
<dbReference type="AlphaFoldDB" id="A0A0F9TZI9"/>
<dbReference type="GO" id="GO:0000272">
    <property type="term" value="P:polysaccharide catabolic process"/>
    <property type="evidence" value="ECO:0007669"/>
    <property type="project" value="InterPro"/>
</dbReference>
<dbReference type="NCBIfam" id="TIGR02595">
    <property type="entry name" value="PEP_CTERM"/>
    <property type="match status" value="1"/>
</dbReference>
<comment type="caution">
    <text evidence="1">The sequence shown here is derived from an EMBL/GenBank/DDBJ whole genome shotgun (WGS) entry which is preliminary data.</text>
</comment>
<dbReference type="Gene3D" id="1.10.1330.10">
    <property type="entry name" value="Dockerin domain"/>
    <property type="match status" value="1"/>
</dbReference>
<dbReference type="PROSITE" id="PS00018">
    <property type="entry name" value="EF_HAND_1"/>
    <property type="match status" value="1"/>
</dbReference>
<dbReference type="SUPFAM" id="SSF63446">
    <property type="entry name" value="Type I dockerin domain"/>
    <property type="match status" value="1"/>
</dbReference>